<reference evidence="2 3" key="1">
    <citation type="submission" date="2020-08" db="EMBL/GenBank/DDBJ databases">
        <title>A Genomic Blueprint of the Chicken Gut Microbiome.</title>
        <authorList>
            <person name="Gilroy R."/>
            <person name="Ravi A."/>
            <person name="Getino M."/>
            <person name="Pursley I."/>
            <person name="Horton D.L."/>
            <person name="Alikhan N.-F."/>
            <person name="Baker D."/>
            <person name="Gharbi K."/>
            <person name="Hall N."/>
            <person name="Watson M."/>
            <person name="Adriaenssens E.M."/>
            <person name="Foster-Nyarko E."/>
            <person name="Jarju S."/>
            <person name="Secka A."/>
            <person name="Antonio M."/>
            <person name="Oren A."/>
            <person name="Chaudhuri R."/>
            <person name="La Ragione R.M."/>
            <person name="Hildebrand F."/>
            <person name="Pallen M.J."/>
        </authorList>
    </citation>
    <scope>NUCLEOTIDE SEQUENCE [LARGE SCALE GENOMIC DNA]</scope>
    <source>
        <strain evidence="2 3">Sa2CUA2</strain>
    </source>
</reference>
<dbReference type="EMBL" id="JACSQG010000001">
    <property type="protein sequence ID" value="MBD7975980.1"/>
    <property type="molecule type" value="Genomic_DNA"/>
</dbReference>
<comment type="caution">
    <text evidence="2">The sequence shown here is derived from an EMBL/GenBank/DDBJ whole genome shotgun (WGS) entry which is preliminary data.</text>
</comment>
<dbReference type="InterPro" id="IPR021333">
    <property type="entry name" value="DUF2946"/>
</dbReference>
<protein>
    <submittedName>
        <fullName evidence="2">DUF2946 family protein</fullName>
    </submittedName>
</protein>
<dbReference type="RefSeq" id="WP_251834760.1">
    <property type="nucleotide sequence ID" value="NZ_JACSQG010000001.1"/>
</dbReference>
<evidence type="ECO:0000256" key="1">
    <source>
        <dbReference type="SAM" id="MobiDB-lite"/>
    </source>
</evidence>
<organism evidence="2 3">
    <name type="scientific">Serpens gallinarum</name>
    <dbReference type="NCBI Taxonomy" id="2763075"/>
    <lineage>
        <taxon>Bacteria</taxon>
        <taxon>Pseudomonadati</taxon>
        <taxon>Pseudomonadota</taxon>
        <taxon>Gammaproteobacteria</taxon>
        <taxon>Pseudomonadales</taxon>
        <taxon>Pseudomonadaceae</taxon>
        <taxon>Pseudomonas</taxon>
    </lineage>
</organism>
<dbReference type="Proteomes" id="UP000611945">
    <property type="component" value="Unassembled WGS sequence"/>
</dbReference>
<gene>
    <name evidence="2" type="ORF">H9642_02120</name>
</gene>
<sequence length="117" mass="12758">MPFFRHPHPLLAWTLCVGVLLSLHFCGLHHGQASGLALSGLKTAFCTASGAGPSDGRMADEGADDWRCPLCQTPALSDTGQNAGWRLPTARRAPVIARRLGKRSPRRRWPMKHPRAP</sequence>
<evidence type="ECO:0000313" key="2">
    <source>
        <dbReference type="EMBL" id="MBD7975980.1"/>
    </source>
</evidence>
<keyword evidence="3" id="KW-1185">Reference proteome</keyword>
<evidence type="ECO:0000313" key="3">
    <source>
        <dbReference type="Proteomes" id="UP000611945"/>
    </source>
</evidence>
<feature type="region of interest" description="Disordered" evidence="1">
    <location>
        <begin position="96"/>
        <end position="117"/>
    </location>
</feature>
<feature type="compositionally biased region" description="Basic residues" evidence="1">
    <location>
        <begin position="99"/>
        <end position="117"/>
    </location>
</feature>
<proteinExistence type="predicted"/>
<dbReference type="Pfam" id="PF11162">
    <property type="entry name" value="DUF2946"/>
    <property type="match status" value="1"/>
</dbReference>
<accession>A0ABR8TJP3</accession>
<name>A0ABR8TJP3_9PSED</name>